<dbReference type="InterPro" id="IPR001790">
    <property type="entry name" value="Ribosomal_uL10"/>
</dbReference>
<keyword evidence="3 5" id="KW-0963">Cytoplasm</keyword>
<gene>
    <name evidence="7" type="ORF">CTEN210_06832</name>
</gene>
<comment type="subunit">
    <text evidence="5">Associates with the pre-60S ribosomal particle.</text>
</comment>
<evidence type="ECO:0000313" key="7">
    <source>
        <dbReference type="EMBL" id="GFH50356.1"/>
    </source>
</evidence>
<dbReference type="CDD" id="cd05796">
    <property type="entry name" value="Ribosomal_P0_like"/>
    <property type="match status" value="1"/>
</dbReference>
<dbReference type="Proteomes" id="UP001054902">
    <property type="component" value="Unassembled WGS sequence"/>
</dbReference>
<name>A0AAD3H4V1_9STRA</name>
<evidence type="ECO:0000313" key="8">
    <source>
        <dbReference type="Proteomes" id="UP001054902"/>
    </source>
</evidence>
<dbReference type="InterPro" id="IPR040637">
    <property type="entry name" value="Ribosomal_uL10-like_insert"/>
</dbReference>
<evidence type="ECO:0000259" key="6">
    <source>
        <dbReference type="Pfam" id="PF17777"/>
    </source>
</evidence>
<dbReference type="PANTHER" id="PTHR45841:SF1">
    <property type="entry name" value="MRNA TURNOVER PROTEIN 4 HOMOLOG"/>
    <property type="match status" value="1"/>
</dbReference>
<dbReference type="GO" id="GO:0030687">
    <property type="term" value="C:preribosome, large subunit precursor"/>
    <property type="evidence" value="ECO:0007669"/>
    <property type="project" value="TreeGrafter"/>
</dbReference>
<evidence type="ECO:0000256" key="1">
    <source>
        <dbReference type="ARBA" id="ARBA00004046"/>
    </source>
</evidence>
<evidence type="ECO:0000256" key="2">
    <source>
        <dbReference type="ARBA" id="ARBA00008889"/>
    </source>
</evidence>
<dbReference type="GO" id="GO:0005730">
    <property type="term" value="C:nucleolus"/>
    <property type="evidence" value="ECO:0007669"/>
    <property type="project" value="UniProtKB-SubCell"/>
</dbReference>
<dbReference type="InterPro" id="IPR051742">
    <property type="entry name" value="Ribosome_Assembly_uL10"/>
</dbReference>
<dbReference type="Gene3D" id="3.90.105.20">
    <property type="match status" value="1"/>
</dbReference>
<dbReference type="GO" id="GO:0000956">
    <property type="term" value="P:nuclear-transcribed mRNA catabolic process"/>
    <property type="evidence" value="ECO:0007669"/>
    <property type="project" value="TreeGrafter"/>
</dbReference>
<evidence type="ECO:0000256" key="4">
    <source>
        <dbReference type="ARBA" id="ARBA00023242"/>
    </source>
</evidence>
<dbReference type="FunFam" id="3.30.70.1730:FF:000005">
    <property type="entry name" value="Ribosome assembly factor mrt4"/>
    <property type="match status" value="1"/>
</dbReference>
<keyword evidence="8" id="KW-1185">Reference proteome</keyword>
<proteinExistence type="inferred from homology"/>
<keyword evidence="4 5" id="KW-0539">Nucleus</keyword>
<dbReference type="Pfam" id="PF17777">
    <property type="entry name" value="RL10P_insert"/>
    <property type="match status" value="1"/>
</dbReference>
<dbReference type="GO" id="GO:0005737">
    <property type="term" value="C:cytoplasm"/>
    <property type="evidence" value="ECO:0007669"/>
    <property type="project" value="UniProtKB-SubCell"/>
</dbReference>
<feature type="domain" description="Large ribosomal subunit protein uL10-like insertion" evidence="6">
    <location>
        <begin position="132"/>
        <end position="205"/>
    </location>
</feature>
<reference evidence="7 8" key="1">
    <citation type="journal article" date="2021" name="Sci. Rep.">
        <title>The genome of the diatom Chaetoceros tenuissimus carries an ancient integrated fragment of an extant virus.</title>
        <authorList>
            <person name="Hongo Y."/>
            <person name="Kimura K."/>
            <person name="Takaki Y."/>
            <person name="Yoshida Y."/>
            <person name="Baba S."/>
            <person name="Kobayashi G."/>
            <person name="Nagasaki K."/>
            <person name="Hano T."/>
            <person name="Tomaru Y."/>
        </authorList>
    </citation>
    <scope>NUCLEOTIDE SEQUENCE [LARGE SCALE GENOMIC DNA]</scope>
    <source>
        <strain evidence="7 8">NIES-3715</strain>
    </source>
</reference>
<evidence type="ECO:0000256" key="3">
    <source>
        <dbReference type="ARBA" id="ARBA00022490"/>
    </source>
</evidence>
<comment type="subcellular location">
    <subcellularLocation>
        <location evidence="5">Cytoplasm</location>
    </subcellularLocation>
    <subcellularLocation>
        <location evidence="5">Nucleus</location>
        <location evidence="5">Nucleolus</location>
    </subcellularLocation>
</comment>
<keyword evidence="5" id="KW-0690">Ribosome biogenesis</keyword>
<accession>A0AAD3H4V1</accession>
<dbReference type="GO" id="GO:0000027">
    <property type="term" value="P:ribosomal large subunit assembly"/>
    <property type="evidence" value="ECO:0007669"/>
    <property type="project" value="InterPro"/>
</dbReference>
<organism evidence="7 8">
    <name type="scientific">Chaetoceros tenuissimus</name>
    <dbReference type="NCBI Taxonomy" id="426638"/>
    <lineage>
        <taxon>Eukaryota</taxon>
        <taxon>Sar</taxon>
        <taxon>Stramenopiles</taxon>
        <taxon>Ochrophyta</taxon>
        <taxon>Bacillariophyta</taxon>
        <taxon>Coscinodiscophyceae</taxon>
        <taxon>Chaetocerotophycidae</taxon>
        <taxon>Chaetocerotales</taxon>
        <taxon>Chaetocerotaceae</taxon>
        <taxon>Chaetoceros</taxon>
    </lineage>
</organism>
<dbReference type="AlphaFoldDB" id="A0AAD3H4V1"/>
<dbReference type="InterPro" id="IPR043141">
    <property type="entry name" value="Ribosomal_uL10-like_sf"/>
</dbReference>
<evidence type="ECO:0000256" key="5">
    <source>
        <dbReference type="RuleBase" id="RU364039"/>
    </source>
</evidence>
<dbReference type="PANTHER" id="PTHR45841">
    <property type="entry name" value="MRNA TURNOVER PROTEIN 4 MRTO4"/>
    <property type="match status" value="1"/>
</dbReference>
<dbReference type="InterPro" id="IPR033867">
    <property type="entry name" value="Mrt4"/>
</dbReference>
<dbReference type="Gene3D" id="3.30.70.1730">
    <property type="match status" value="1"/>
</dbReference>
<comment type="caution">
    <text evidence="7">The sequence shown here is derived from an EMBL/GenBank/DDBJ whole genome shotgun (WGS) entry which is preliminary data.</text>
</comment>
<dbReference type="GO" id="GO:0006364">
    <property type="term" value="P:rRNA processing"/>
    <property type="evidence" value="ECO:0007669"/>
    <property type="project" value="TreeGrafter"/>
</dbReference>
<dbReference type="Pfam" id="PF00466">
    <property type="entry name" value="Ribosomal_L10"/>
    <property type="match status" value="1"/>
</dbReference>
<dbReference type="InterPro" id="IPR043164">
    <property type="entry name" value="Ribosomal_uL10-like_insert_sf"/>
</dbReference>
<dbReference type="GO" id="GO:0003723">
    <property type="term" value="F:RNA binding"/>
    <property type="evidence" value="ECO:0007669"/>
    <property type="project" value="TreeGrafter"/>
</dbReference>
<sequence length="231" mass="26760">MPRSRRSQLVALTQTSKKTREHKAGIIQDVRSHLDEHDNLYVFSYENMRSNKFKKIRMQFRQPDMEGRRSRIFLGKNKLMQIALGRTPEDEYSENLRHVSKLITGNVGLLMTSKPTQEVEEFFDNFVEEDFARAGAVATRDVSVDNDDLYKFPTSMVDQFRKMGLPVDVDNGKLVLIGKKQEHVICKEGDELSAEDCKLLTQFGIKLTEFKVKLVCRWNAEDGAFEQYNNE</sequence>
<dbReference type="SUPFAM" id="SSF160369">
    <property type="entry name" value="Ribosomal protein L10-like"/>
    <property type="match status" value="1"/>
</dbReference>
<protein>
    <recommendedName>
        <fullName evidence="5">Ribosome assembly factor mrt4</fullName>
    </recommendedName>
</protein>
<comment type="function">
    <text evidence="1 5">Component of the ribosome assembly machinery. Nuclear paralog of the ribosomal protein P0, it binds pre-60S subunits at an early stage of assembly in the nucleolus, and is replaced by P0 in cytoplasmic pre-60S subunits and mature 80S ribosomes.</text>
</comment>
<dbReference type="EMBL" id="BLLK01000038">
    <property type="protein sequence ID" value="GFH50356.1"/>
    <property type="molecule type" value="Genomic_DNA"/>
</dbReference>
<comment type="similarity">
    <text evidence="2 5">Belongs to the universal ribosomal protein uL10 family.</text>
</comment>